<feature type="chain" id="PRO_5039581020" description="Inhibitor I9 domain-containing protein" evidence="1">
    <location>
        <begin position="30"/>
        <end position="102"/>
    </location>
</feature>
<feature type="signal peptide" evidence="1">
    <location>
        <begin position="1"/>
        <end position="29"/>
    </location>
</feature>
<evidence type="ECO:0000313" key="3">
    <source>
        <dbReference type="Proteomes" id="UP000027931"/>
    </source>
</evidence>
<proteinExistence type="predicted"/>
<evidence type="ECO:0008006" key="4">
    <source>
        <dbReference type="Google" id="ProtNLM"/>
    </source>
</evidence>
<organism evidence="2 3">
    <name type="scientific">Tumebacillus flagellatus</name>
    <dbReference type="NCBI Taxonomy" id="1157490"/>
    <lineage>
        <taxon>Bacteria</taxon>
        <taxon>Bacillati</taxon>
        <taxon>Bacillota</taxon>
        <taxon>Bacilli</taxon>
        <taxon>Bacillales</taxon>
        <taxon>Alicyclobacillaceae</taxon>
        <taxon>Tumebacillus</taxon>
    </lineage>
</organism>
<comment type="caution">
    <text evidence="2">The sequence shown here is derived from an EMBL/GenBank/DDBJ whole genome shotgun (WGS) entry which is preliminary data.</text>
</comment>
<keyword evidence="1" id="KW-0732">Signal</keyword>
<evidence type="ECO:0000256" key="1">
    <source>
        <dbReference type="SAM" id="SignalP"/>
    </source>
</evidence>
<sequence>MKFMNKTALVITGFALVAGFGAVSVSAFATTDTPTMTEPHKMTEEELTAGMKEIQTIQTKFAIYERNDQAKITDQDVVVSNVASADAKTTIIAETYGTFVRK</sequence>
<dbReference type="Proteomes" id="UP000027931">
    <property type="component" value="Unassembled WGS sequence"/>
</dbReference>
<dbReference type="STRING" id="1157490.EL26_21035"/>
<dbReference type="AlphaFoldDB" id="A0A074LGR1"/>
<reference evidence="2 3" key="1">
    <citation type="journal article" date="2013" name="Int. J. Syst. Evol. Microbiol.">
        <title>Tumebacillus flagellatus sp. nov., an alpha-amylase/pullulanase-producing bacterium isolated from cassava wastewater.</title>
        <authorList>
            <person name="Wang Q."/>
            <person name="Xie N."/>
            <person name="Qin Y."/>
            <person name="Shen N."/>
            <person name="Zhu J."/>
            <person name="Mi H."/>
            <person name="Huang R."/>
        </authorList>
    </citation>
    <scope>NUCLEOTIDE SEQUENCE [LARGE SCALE GENOMIC DNA]</scope>
    <source>
        <strain evidence="2 3">GST4</strain>
    </source>
</reference>
<evidence type="ECO:0000313" key="2">
    <source>
        <dbReference type="EMBL" id="KEO81421.1"/>
    </source>
</evidence>
<dbReference type="EMBL" id="JMIR01000038">
    <property type="protein sequence ID" value="KEO81421.1"/>
    <property type="molecule type" value="Genomic_DNA"/>
</dbReference>
<keyword evidence="3" id="KW-1185">Reference proteome</keyword>
<protein>
    <recommendedName>
        <fullName evidence="4">Inhibitor I9 domain-containing protein</fullName>
    </recommendedName>
</protein>
<gene>
    <name evidence="2" type="ORF">EL26_21035</name>
</gene>
<name>A0A074LGR1_9BACL</name>
<accession>A0A074LGR1</accession>
<dbReference type="RefSeq" id="WP_038093303.1">
    <property type="nucleotide sequence ID" value="NZ_JMIR01000038.1"/>
</dbReference>